<reference evidence="3 4" key="1">
    <citation type="submission" date="2019-02" db="EMBL/GenBank/DDBJ databases">
        <title>Genomic Encyclopedia of Type Strains, Phase IV (KMG-IV): sequencing the most valuable type-strain genomes for metagenomic binning, comparative biology and taxonomic classification.</title>
        <authorList>
            <person name="Goeker M."/>
        </authorList>
    </citation>
    <scope>NUCLEOTIDE SEQUENCE [LARGE SCALE GENOMIC DNA]</scope>
    <source>
        <strain evidence="3 4">DSM 29486</strain>
    </source>
</reference>
<accession>A0A4Q7PMN7</accession>
<dbReference type="InterPro" id="IPR037523">
    <property type="entry name" value="VOC_core"/>
</dbReference>
<proteinExistence type="predicted"/>
<evidence type="ECO:0000313" key="3">
    <source>
        <dbReference type="EMBL" id="RZT02189.1"/>
    </source>
</evidence>
<dbReference type="PROSITE" id="PS51819">
    <property type="entry name" value="VOC"/>
    <property type="match status" value="1"/>
</dbReference>
<dbReference type="Proteomes" id="UP000292927">
    <property type="component" value="Unassembled WGS sequence"/>
</dbReference>
<dbReference type="CDD" id="cd06587">
    <property type="entry name" value="VOC"/>
    <property type="match status" value="1"/>
</dbReference>
<dbReference type="InterPro" id="IPR018146">
    <property type="entry name" value="Glyoxalase_1_CS"/>
</dbReference>
<dbReference type="GO" id="GO:0046872">
    <property type="term" value="F:metal ion binding"/>
    <property type="evidence" value="ECO:0007669"/>
    <property type="project" value="UniProtKB-KW"/>
</dbReference>
<dbReference type="InterPro" id="IPR004360">
    <property type="entry name" value="Glyas_Fos-R_dOase_dom"/>
</dbReference>
<dbReference type="Pfam" id="PF00903">
    <property type="entry name" value="Glyoxalase"/>
    <property type="match status" value="1"/>
</dbReference>
<comment type="caution">
    <text evidence="3">The sequence shown here is derived from an EMBL/GenBank/DDBJ whole genome shotgun (WGS) entry which is preliminary data.</text>
</comment>
<dbReference type="OrthoDB" id="9815599at2"/>
<dbReference type="PANTHER" id="PTHR43048:SF3">
    <property type="entry name" value="METHYLMALONYL-COA EPIMERASE, MITOCHONDRIAL"/>
    <property type="match status" value="1"/>
</dbReference>
<dbReference type="RefSeq" id="WP_130432341.1">
    <property type="nucleotide sequence ID" value="NZ_SGXF01000001.1"/>
</dbReference>
<dbReference type="PROSITE" id="PS00934">
    <property type="entry name" value="GLYOXALASE_I_1"/>
    <property type="match status" value="1"/>
</dbReference>
<dbReference type="GO" id="GO:0004462">
    <property type="term" value="F:lactoylglutathione lyase activity"/>
    <property type="evidence" value="ECO:0007669"/>
    <property type="project" value="InterPro"/>
</dbReference>
<dbReference type="AlphaFoldDB" id="A0A4Q7PMN7"/>
<keyword evidence="4" id="KW-1185">Reference proteome</keyword>
<sequence>MITGIGHVAFDVEDMEKALDFYCGKLGFQDAFETRDPETGKPWIRYIQVTKGQFIELFYDREGENRQGSYSHLCLLTDDIWSAEALMKEKGLPLDTPAKKGSDGNWQCWTHDPDGNRIEFMQIMPDSKQGKLDAQL</sequence>
<dbReference type="InterPro" id="IPR051785">
    <property type="entry name" value="MMCE/EMCE_epimerase"/>
</dbReference>
<dbReference type="GO" id="GO:0046491">
    <property type="term" value="P:L-methylmalonyl-CoA metabolic process"/>
    <property type="evidence" value="ECO:0007669"/>
    <property type="project" value="TreeGrafter"/>
</dbReference>
<keyword evidence="3" id="KW-0456">Lyase</keyword>
<dbReference type="SUPFAM" id="SSF54593">
    <property type="entry name" value="Glyoxalase/Bleomycin resistance protein/Dihydroxybiphenyl dioxygenase"/>
    <property type="match status" value="1"/>
</dbReference>
<name>A0A4Q7PMN7_9FIRM</name>
<dbReference type="Gene3D" id="3.10.180.10">
    <property type="entry name" value="2,3-Dihydroxybiphenyl 1,2-Dioxygenase, domain 1"/>
    <property type="match status" value="1"/>
</dbReference>
<gene>
    <name evidence="3" type="ORF">EV209_0298</name>
</gene>
<organism evidence="3 4">
    <name type="scientific">Cuneatibacter caecimuris</name>
    <dbReference type="NCBI Taxonomy" id="1796618"/>
    <lineage>
        <taxon>Bacteria</taxon>
        <taxon>Bacillati</taxon>
        <taxon>Bacillota</taxon>
        <taxon>Clostridia</taxon>
        <taxon>Lachnospirales</taxon>
        <taxon>Lachnospiraceae</taxon>
        <taxon>Cuneatibacter</taxon>
    </lineage>
</organism>
<evidence type="ECO:0000313" key="4">
    <source>
        <dbReference type="Proteomes" id="UP000292927"/>
    </source>
</evidence>
<keyword evidence="1" id="KW-0479">Metal-binding</keyword>
<dbReference type="GO" id="GO:0004493">
    <property type="term" value="F:methylmalonyl-CoA epimerase activity"/>
    <property type="evidence" value="ECO:0007669"/>
    <property type="project" value="TreeGrafter"/>
</dbReference>
<dbReference type="InterPro" id="IPR029068">
    <property type="entry name" value="Glyas_Bleomycin-R_OHBP_Dase"/>
</dbReference>
<dbReference type="EMBL" id="SGXF01000001">
    <property type="protein sequence ID" value="RZT02189.1"/>
    <property type="molecule type" value="Genomic_DNA"/>
</dbReference>
<protein>
    <submittedName>
        <fullName evidence="3">Lactoylglutathione lyase</fullName>
    </submittedName>
</protein>
<evidence type="ECO:0000259" key="2">
    <source>
        <dbReference type="PROSITE" id="PS51819"/>
    </source>
</evidence>
<evidence type="ECO:0000256" key="1">
    <source>
        <dbReference type="ARBA" id="ARBA00022723"/>
    </source>
</evidence>
<feature type="domain" description="VOC" evidence="2">
    <location>
        <begin position="4"/>
        <end position="123"/>
    </location>
</feature>
<dbReference type="PANTHER" id="PTHR43048">
    <property type="entry name" value="METHYLMALONYL-COA EPIMERASE"/>
    <property type="match status" value="1"/>
</dbReference>